<gene>
    <name evidence="2" type="ORF">LSCM1_03423</name>
</gene>
<protein>
    <submittedName>
        <fullName evidence="2">Uncharacterized protein</fullName>
    </submittedName>
</protein>
<reference evidence="3" key="2">
    <citation type="journal article" date="2021" name="Sci. Data">
        <title>Chromosome-scale genome sequencing, assembly and annotation of six genomes from subfamily Leishmaniinae.</title>
        <authorList>
            <person name="Almutairi H."/>
            <person name="Urbaniak M.D."/>
            <person name="Bates M.D."/>
            <person name="Jariyapan N."/>
            <person name="Kwakye-Nuako G."/>
            <person name="Thomaz Soccol V."/>
            <person name="Al-Salem W.S."/>
            <person name="Dillon R.J."/>
            <person name="Bates P.A."/>
            <person name="Gatherer D."/>
        </authorList>
    </citation>
    <scope>NUCLEOTIDE SEQUENCE [LARGE SCALE GENOMIC DNA]</scope>
</reference>
<name>A0A836KLT7_9TRYP</name>
<dbReference type="EMBL" id="JAFEUZ010000027">
    <property type="protein sequence ID" value="KAG5475310.1"/>
    <property type="molecule type" value="Genomic_DNA"/>
</dbReference>
<dbReference type="SUPFAM" id="SSF52047">
    <property type="entry name" value="RNI-like"/>
    <property type="match status" value="1"/>
</dbReference>
<comment type="caution">
    <text evidence="2">The sequence shown here is derived from an EMBL/GenBank/DDBJ whole genome shotgun (WGS) entry which is preliminary data.</text>
</comment>
<accession>A0A836KLT7</accession>
<reference evidence="3" key="1">
    <citation type="journal article" date="2021" name="Microbiol. Resour. Announc.">
        <title>LGAAP: Leishmaniinae Genome Assembly and Annotation Pipeline.</title>
        <authorList>
            <person name="Almutairi H."/>
            <person name="Urbaniak M.D."/>
            <person name="Bates M.D."/>
            <person name="Jariyapan N."/>
            <person name="Kwakye-Nuako G."/>
            <person name="Thomaz-Soccol V."/>
            <person name="Al-Salem W.S."/>
            <person name="Dillon R.J."/>
            <person name="Bates P.A."/>
            <person name="Gatherer D."/>
        </authorList>
    </citation>
    <scope>NUCLEOTIDE SEQUENCE [LARGE SCALE GENOMIC DNA]</scope>
</reference>
<dbReference type="RefSeq" id="XP_067177575.1">
    <property type="nucleotide sequence ID" value="XM_067320965.1"/>
</dbReference>
<dbReference type="OrthoDB" id="120976at2759"/>
<evidence type="ECO:0000313" key="3">
    <source>
        <dbReference type="Proteomes" id="UP000673552"/>
    </source>
</evidence>
<feature type="compositionally biased region" description="Polar residues" evidence="1">
    <location>
        <begin position="59"/>
        <end position="69"/>
    </location>
</feature>
<proteinExistence type="predicted"/>
<feature type="region of interest" description="Disordered" evidence="1">
    <location>
        <begin position="46"/>
        <end position="71"/>
    </location>
</feature>
<dbReference type="Pfam" id="PF13516">
    <property type="entry name" value="LRR_6"/>
    <property type="match status" value="1"/>
</dbReference>
<dbReference type="Proteomes" id="UP000673552">
    <property type="component" value="Unassembled WGS sequence"/>
</dbReference>
<dbReference type="AlphaFoldDB" id="A0A836KLT7"/>
<dbReference type="KEGG" id="lmat:92513477"/>
<dbReference type="Gene3D" id="3.80.10.10">
    <property type="entry name" value="Ribonuclease Inhibitor"/>
    <property type="match status" value="1"/>
</dbReference>
<sequence length="351" mass="38227">MASHLEDIMRASLRRDMEKHQRLAQQQATPRGFCLKVSGMPLRARAAMKSCKRHRDRAGTTSSQQSENAVSLDETWPARVLAALSSVLQQLERTPQQQEDAAANESMSASTASALRSVTGIELRHCGLRADNLCTKDHGATGAVSLADIVLAPQRLWNLTTQLVPPPACVSLTTLDLECNEVGDDGVQLLCSGLLLHLRGLRRLLLASNKITAAGLLFMSSASQRQGGGDLPPNLDTLGLTNNPLGAQARGTVQAHPSEDDWCDAFRTLVSHLSSLRRIHLNHAGLSTRELACVLHTVRECLAERSQPCVFDTIYLRENHLANKAEALSLLRDKVEDQSALDTFLALHVSM</sequence>
<dbReference type="InterPro" id="IPR032675">
    <property type="entry name" value="LRR_dom_sf"/>
</dbReference>
<dbReference type="InterPro" id="IPR001611">
    <property type="entry name" value="Leu-rich_rpt"/>
</dbReference>
<dbReference type="GeneID" id="92513477"/>
<keyword evidence="3" id="KW-1185">Reference proteome</keyword>
<organism evidence="2 3">
    <name type="scientific">Leishmania martiniquensis</name>
    <dbReference type="NCBI Taxonomy" id="1580590"/>
    <lineage>
        <taxon>Eukaryota</taxon>
        <taxon>Discoba</taxon>
        <taxon>Euglenozoa</taxon>
        <taxon>Kinetoplastea</taxon>
        <taxon>Metakinetoplastina</taxon>
        <taxon>Trypanosomatida</taxon>
        <taxon>Trypanosomatidae</taxon>
        <taxon>Leishmaniinae</taxon>
        <taxon>Leishmania</taxon>
    </lineage>
</organism>
<evidence type="ECO:0000313" key="2">
    <source>
        <dbReference type="EMBL" id="KAG5475310.1"/>
    </source>
</evidence>
<evidence type="ECO:0000256" key="1">
    <source>
        <dbReference type="SAM" id="MobiDB-lite"/>
    </source>
</evidence>